<name>A0A0N1F657_9HYPH</name>
<reference evidence="1 2" key="1">
    <citation type="submission" date="2015-07" db="EMBL/GenBank/DDBJ databases">
        <title>Whole genome sequencing of Bosea vaviloviae isolated from cave pool.</title>
        <authorList>
            <person name="Tan N.E.H."/>
            <person name="Lee Y.P."/>
            <person name="Gan H.M."/>
            <person name="Barton H."/>
            <person name="Savka M.A."/>
        </authorList>
    </citation>
    <scope>NUCLEOTIDE SEQUENCE [LARGE SCALE GENOMIC DNA]</scope>
    <source>
        <strain evidence="1 2">SD260</strain>
    </source>
</reference>
<sequence>MIDAAAADALFGATGHVLSATDVFRIHGVSLQTLRELASPSIRLLRPIGGRFKTAGTTYFRKCDIDDFRARLSAQSRSDAHTEVLPLTQAALQSAMSVAQVIKRLLSGAIDFVAVDGHRANMGVHVDIGTLRKMPNCTAIRGYNLREAARYLKVSEPVIAKLSELGLLQAERERRYLTGRWRMTYPAANVELFEQTYITLSALRTQHRWNAQMAVSQMKAAGIRPALDPFEIGCTIYERAHLPKRF</sequence>
<proteinExistence type="predicted"/>
<dbReference type="Proteomes" id="UP000037822">
    <property type="component" value="Unassembled WGS sequence"/>
</dbReference>
<dbReference type="PATRIC" id="fig|1526658.3.peg.3505"/>
<accession>A0A0N1F657</accession>
<dbReference type="AlphaFoldDB" id="A0A0N1F657"/>
<evidence type="ECO:0000313" key="1">
    <source>
        <dbReference type="EMBL" id="KPH82738.1"/>
    </source>
</evidence>
<keyword evidence="2" id="KW-1185">Reference proteome</keyword>
<comment type="caution">
    <text evidence="1">The sequence shown here is derived from an EMBL/GenBank/DDBJ whole genome shotgun (WGS) entry which is preliminary data.</text>
</comment>
<organism evidence="1 2">
    <name type="scientific">Bosea vaviloviae</name>
    <dbReference type="NCBI Taxonomy" id="1526658"/>
    <lineage>
        <taxon>Bacteria</taxon>
        <taxon>Pseudomonadati</taxon>
        <taxon>Pseudomonadota</taxon>
        <taxon>Alphaproteobacteria</taxon>
        <taxon>Hyphomicrobiales</taxon>
        <taxon>Boseaceae</taxon>
        <taxon>Bosea</taxon>
    </lineage>
</organism>
<dbReference type="EMBL" id="LGSZ01000013">
    <property type="protein sequence ID" value="KPH82738.1"/>
    <property type="molecule type" value="Genomic_DNA"/>
</dbReference>
<gene>
    <name evidence="1" type="ORF">AE618_02235</name>
</gene>
<protein>
    <recommendedName>
        <fullName evidence="3">Helix-turn-helix domain-containing protein</fullName>
    </recommendedName>
</protein>
<evidence type="ECO:0008006" key="3">
    <source>
        <dbReference type="Google" id="ProtNLM"/>
    </source>
</evidence>
<evidence type="ECO:0000313" key="2">
    <source>
        <dbReference type="Proteomes" id="UP000037822"/>
    </source>
</evidence>